<dbReference type="InterPro" id="IPR019775">
    <property type="entry name" value="WD40_repeat_CS"/>
</dbReference>
<dbReference type="InterPro" id="IPR015943">
    <property type="entry name" value="WD40/YVTN_repeat-like_dom_sf"/>
</dbReference>
<dbReference type="STRING" id="650164.K5X2J4"/>
<proteinExistence type="predicted"/>
<dbReference type="EMBL" id="JH930471">
    <property type="protein sequence ID" value="EKM57022.1"/>
    <property type="molecule type" value="Genomic_DNA"/>
</dbReference>
<dbReference type="SUPFAM" id="SSF50978">
    <property type="entry name" value="WD40 repeat-like"/>
    <property type="match status" value="1"/>
</dbReference>
<gene>
    <name evidence="4" type="ORF">PHACADRAFT_254499</name>
</gene>
<dbReference type="InterPro" id="IPR001680">
    <property type="entry name" value="WD40_rpt"/>
</dbReference>
<protein>
    <submittedName>
        <fullName evidence="4">Uncharacterized protein</fullName>
    </submittedName>
</protein>
<feature type="non-terminal residue" evidence="4">
    <location>
        <position position="253"/>
    </location>
</feature>
<keyword evidence="2" id="KW-0677">Repeat</keyword>
<dbReference type="KEGG" id="pco:PHACADRAFT_254499"/>
<evidence type="ECO:0000256" key="1">
    <source>
        <dbReference type="ARBA" id="ARBA00022574"/>
    </source>
</evidence>
<evidence type="ECO:0000256" key="2">
    <source>
        <dbReference type="ARBA" id="ARBA00022737"/>
    </source>
</evidence>
<keyword evidence="1 3" id="KW-0853">WD repeat</keyword>
<dbReference type="PROSITE" id="PS50082">
    <property type="entry name" value="WD_REPEATS_2"/>
    <property type="match status" value="2"/>
</dbReference>
<dbReference type="OrthoDB" id="6262491at2759"/>
<evidence type="ECO:0000313" key="5">
    <source>
        <dbReference type="Proteomes" id="UP000008370"/>
    </source>
</evidence>
<dbReference type="RefSeq" id="XP_007394850.1">
    <property type="nucleotide sequence ID" value="XM_007394788.1"/>
</dbReference>
<dbReference type="AlphaFoldDB" id="K5X2J4"/>
<reference evidence="4 5" key="1">
    <citation type="journal article" date="2012" name="BMC Genomics">
        <title>Comparative genomics of the white-rot fungi, Phanerochaete carnosa and P. chrysosporium, to elucidate the genetic basis of the distinct wood types they colonize.</title>
        <authorList>
            <person name="Suzuki H."/>
            <person name="MacDonald J."/>
            <person name="Syed K."/>
            <person name="Salamov A."/>
            <person name="Hori C."/>
            <person name="Aerts A."/>
            <person name="Henrissat B."/>
            <person name="Wiebenga A."/>
            <person name="vanKuyk P.A."/>
            <person name="Barry K."/>
            <person name="Lindquist E."/>
            <person name="LaButti K."/>
            <person name="Lapidus A."/>
            <person name="Lucas S."/>
            <person name="Coutinho P."/>
            <person name="Gong Y."/>
            <person name="Samejima M."/>
            <person name="Mahadevan R."/>
            <person name="Abou-Zaid M."/>
            <person name="de Vries R.P."/>
            <person name="Igarashi K."/>
            <person name="Yadav J.S."/>
            <person name="Grigoriev I.V."/>
            <person name="Master E.R."/>
        </authorList>
    </citation>
    <scope>NUCLEOTIDE SEQUENCE [LARGE SCALE GENOMIC DNA]</scope>
    <source>
        <strain evidence="4 5">HHB-10118-sp</strain>
    </source>
</reference>
<dbReference type="Gene3D" id="2.130.10.10">
    <property type="entry name" value="YVTN repeat-like/Quinoprotein amine dehydrogenase"/>
    <property type="match status" value="1"/>
</dbReference>
<feature type="repeat" description="WD" evidence="3">
    <location>
        <begin position="108"/>
        <end position="149"/>
    </location>
</feature>
<dbReference type="GeneID" id="18916081"/>
<dbReference type="InParanoid" id="K5X2J4"/>
<feature type="repeat" description="WD" evidence="3">
    <location>
        <begin position="150"/>
        <end position="192"/>
    </location>
</feature>
<dbReference type="InterPro" id="IPR036322">
    <property type="entry name" value="WD40_repeat_dom_sf"/>
</dbReference>
<evidence type="ECO:0000256" key="3">
    <source>
        <dbReference type="PROSITE-ProRule" id="PRU00221"/>
    </source>
</evidence>
<sequence>MEDIISHEQELTFTRRTITAPDLAEWPDAAVDAAGRLEDGSVFTDSSKAETRSLKSKQIVFADSRDPYRHCLRFALSADGKLLAASFGRSDVLVWRLSDGLLVQLLHCQDHLYQVLGLSFSPVDSNLASGSRDGTATVWDTRHGRILLHLEGNGGPVSSIAYAPNGAVIATGSHKDKSVKIWDASSGACLHSFSANEVVYKLAFSPGDNSCLYAELETSSIIYDIHTCTHTATLQLGAGKMLYSSMSHQGDRV</sequence>
<dbReference type="PROSITE" id="PS50294">
    <property type="entry name" value="WD_REPEATS_REGION"/>
    <property type="match status" value="1"/>
</dbReference>
<dbReference type="Proteomes" id="UP000008370">
    <property type="component" value="Unassembled WGS sequence"/>
</dbReference>
<name>K5X2J4_PHACS</name>
<dbReference type="PANTHER" id="PTHR19879">
    <property type="entry name" value="TRANSCRIPTION INITIATION FACTOR TFIID"/>
    <property type="match status" value="1"/>
</dbReference>
<dbReference type="PROSITE" id="PS00678">
    <property type="entry name" value="WD_REPEATS_1"/>
    <property type="match status" value="2"/>
</dbReference>
<dbReference type="PANTHER" id="PTHR19879:SF9">
    <property type="entry name" value="TRANSCRIPTION INITIATION FACTOR TFIID SUBUNIT 5"/>
    <property type="match status" value="1"/>
</dbReference>
<accession>K5X2J4</accession>
<keyword evidence="5" id="KW-1185">Reference proteome</keyword>
<dbReference type="Pfam" id="PF00400">
    <property type="entry name" value="WD40"/>
    <property type="match status" value="2"/>
</dbReference>
<dbReference type="HOGENOM" id="CLU_1337923_0_0_1"/>
<dbReference type="SMART" id="SM00320">
    <property type="entry name" value="WD40"/>
    <property type="match status" value="3"/>
</dbReference>
<organism evidence="4 5">
    <name type="scientific">Phanerochaete carnosa (strain HHB-10118-sp)</name>
    <name type="common">White-rot fungus</name>
    <name type="synonym">Peniophora carnosa</name>
    <dbReference type="NCBI Taxonomy" id="650164"/>
    <lineage>
        <taxon>Eukaryota</taxon>
        <taxon>Fungi</taxon>
        <taxon>Dikarya</taxon>
        <taxon>Basidiomycota</taxon>
        <taxon>Agaricomycotina</taxon>
        <taxon>Agaricomycetes</taxon>
        <taxon>Polyporales</taxon>
        <taxon>Phanerochaetaceae</taxon>
        <taxon>Phanerochaete</taxon>
    </lineage>
</organism>
<evidence type="ECO:0000313" key="4">
    <source>
        <dbReference type="EMBL" id="EKM57022.1"/>
    </source>
</evidence>